<accession>A0A7E4VF59</accession>
<evidence type="ECO:0000256" key="5">
    <source>
        <dbReference type="ARBA" id="ARBA00026055"/>
    </source>
</evidence>
<comment type="subunit">
    <text evidence="5 6">Supercomplex made of cofactors A to E. Cofactors A and D function by capturing and stabilizing tubulin in a quasi-native conformation. Cofactor E binds to the cofactor D-tubulin complex; interaction with cofactor C then causes the release of tubulin polypeptides that are committed to the native state.</text>
</comment>
<evidence type="ECO:0000256" key="3">
    <source>
        <dbReference type="ARBA" id="ARBA00015002"/>
    </source>
</evidence>
<dbReference type="PANTHER" id="PTHR21500:SF0">
    <property type="entry name" value="TUBULIN-SPECIFIC CHAPERONE A"/>
    <property type="match status" value="1"/>
</dbReference>
<name>A0A7E4VF59_PANRE</name>
<evidence type="ECO:0000256" key="2">
    <source>
        <dbReference type="ARBA" id="ARBA00006806"/>
    </source>
</evidence>
<dbReference type="Pfam" id="PF02970">
    <property type="entry name" value="TBCA"/>
    <property type="match status" value="1"/>
</dbReference>
<reference evidence="7" key="1">
    <citation type="journal article" date="2013" name="Genetics">
        <title>The draft genome and transcriptome of Panagrellus redivivus are shaped by the harsh demands of a free-living lifestyle.</title>
        <authorList>
            <person name="Srinivasan J."/>
            <person name="Dillman A.R."/>
            <person name="Macchietto M.G."/>
            <person name="Heikkinen L."/>
            <person name="Lakso M."/>
            <person name="Fracchia K.M."/>
            <person name="Antoshechkin I."/>
            <person name="Mortazavi A."/>
            <person name="Wong G."/>
            <person name="Sternberg P.W."/>
        </authorList>
    </citation>
    <scope>NUCLEOTIDE SEQUENCE [LARGE SCALE GENOMIC DNA]</scope>
    <source>
        <strain evidence="7">MT8872</strain>
    </source>
</reference>
<dbReference type="GO" id="GO:0005874">
    <property type="term" value="C:microtubule"/>
    <property type="evidence" value="ECO:0007669"/>
    <property type="project" value="UniProtKB-KW"/>
</dbReference>
<keyword evidence="6" id="KW-0493">Microtubule</keyword>
<keyword evidence="6" id="KW-0963">Cytoplasm</keyword>
<dbReference type="Proteomes" id="UP000492821">
    <property type="component" value="Unassembled WGS sequence"/>
</dbReference>
<evidence type="ECO:0000313" key="8">
    <source>
        <dbReference type="WBParaSite" id="Pan_g2016.t1"/>
    </source>
</evidence>
<dbReference type="WBParaSite" id="Pan_g2016.t1">
    <property type="protein sequence ID" value="Pan_g2016.t1"/>
    <property type="gene ID" value="Pan_g2016"/>
</dbReference>
<dbReference type="GO" id="GO:0007021">
    <property type="term" value="P:tubulin complex assembly"/>
    <property type="evidence" value="ECO:0007669"/>
    <property type="project" value="UniProtKB-UniRule"/>
</dbReference>
<keyword evidence="6" id="KW-0206">Cytoskeleton</keyword>
<comment type="similarity">
    <text evidence="2 6">Belongs to the TBCA family.</text>
</comment>
<dbReference type="InterPro" id="IPR004226">
    <property type="entry name" value="TBCA"/>
</dbReference>
<organism evidence="7 8">
    <name type="scientific">Panagrellus redivivus</name>
    <name type="common">Microworm</name>
    <dbReference type="NCBI Taxonomy" id="6233"/>
    <lineage>
        <taxon>Eukaryota</taxon>
        <taxon>Metazoa</taxon>
        <taxon>Ecdysozoa</taxon>
        <taxon>Nematoda</taxon>
        <taxon>Chromadorea</taxon>
        <taxon>Rhabditida</taxon>
        <taxon>Tylenchina</taxon>
        <taxon>Panagrolaimomorpha</taxon>
        <taxon>Panagrolaimoidea</taxon>
        <taxon>Panagrolaimidae</taxon>
        <taxon>Panagrellus</taxon>
    </lineage>
</organism>
<dbReference type="GO" id="GO:0048487">
    <property type="term" value="F:beta-tubulin binding"/>
    <property type="evidence" value="ECO:0007669"/>
    <property type="project" value="InterPro"/>
</dbReference>
<sequence>MADAKLLKDLQIKTNILKRLVKEHSSYIKEAEKEAEKIAKLKEDPATDEYVLKKLVEAQQETKGMVPIVAQKAHAACKELKAFLDANQEYLSDEAAADAKEAISTGNAIPLFY</sequence>
<comment type="function">
    <text evidence="1">Tubulin-folding protein; involved in the early step of the tubulin folding pathway.</text>
</comment>
<evidence type="ECO:0000256" key="4">
    <source>
        <dbReference type="ARBA" id="ARBA00023186"/>
    </source>
</evidence>
<keyword evidence="4 6" id="KW-0143">Chaperone</keyword>
<dbReference type="InterPro" id="IPR036126">
    <property type="entry name" value="TBCA_sf"/>
</dbReference>
<comment type="subcellular location">
    <subcellularLocation>
        <location evidence="6">Cytoplasm</location>
        <location evidence="6">Cytoskeleton</location>
    </subcellularLocation>
</comment>
<reference evidence="8" key="2">
    <citation type="submission" date="2020-10" db="UniProtKB">
        <authorList>
            <consortium name="WormBaseParasite"/>
        </authorList>
    </citation>
    <scope>IDENTIFICATION</scope>
</reference>
<protein>
    <recommendedName>
        <fullName evidence="3 6">Tubulin-specific chaperone A</fullName>
    </recommendedName>
</protein>
<dbReference type="GO" id="GO:0005829">
    <property type="term" value="C:cytosol"/>
    <property type="evidence" value="ECO:0007669"/>
    <property type="project" value="TreeGrafter"/>
</dbReference>
<proteinExistence type="inferred from homology"/>
<evidence type="ECO:0000256" key="1">
    <source>
        <dbReference type="ARBA" id="ARBA00003046"/>
    </source>
</evidence>
<evidence type="ECO:0000256" key="6">
    <source>
        <dbReference type="RuleBase" id="RU364030"/>
    </source>
</evidence>
<keyword evidence="7" id="KW-1185">Reference proteome</keyword>
<dbReference type="SUPFAM" id="SSF46988">
    <property type="entry name" value="Tubulin chaperone cofactor A"/>
    <property type="match status" value="1"/>
</dbReference>
<dbReference type="GO" id="GO:0007023">
    <property type="term" value="P:post-chaperonin tubulin folding pathway"/>
    <property type="evidence" value="ECO:0007669"/>
    <property type="project" value="UniProtKB-UniRule"/>
</dbReference>
<dbReference type="PANTHER" id="PTHR21500">
    <property type="entry name" value="TUBULIN-SPECIFIC CHAPERONE A"/>
    <property type="match status" value="1"/>
</dbReference>
<dbReference type="Gene3D" id="1.20.58.90">
    <property type="match status" value="1"/>
</dbReference>
<evidence type="ECO:0000313" key="7">
    <source>
        <dbReference type="Proteomes" id="UP000492821"/>
    </source>
</evidence>
<dbReference type="AlphaFoldDB" id="A0A7E4VF59"/>